<gene>
    <name evidence="1" type="ORF">COX41_03880</name>
</gene>
<evidence type="ECO:0000313" key="2">
    <source>
        <dbReference type="Proteomes" id="UP000231292"/>
    </source>
</evidence>
<sequence length="117" mass="13462">GVPAKGIKPIKASQLYEETEAFVYLSKGMNKRLLLADQLTSATEDGRLVVKAKLFNKLSENLRVQFQTIFKDKDGYPTGDETNWELVVIPHNAYYYYEVKAMNTKAQKYVTRCRYAE</sequence>
<name>A0A2G9YIZ1_9BACT</name>
<protein>
    <submittedName>
        <fullName evidence="1">Uncharacterized protein</fullName>
    </submittedName>
</protein>
<dbReference type="Proteomes" id="UP000231292">
    <property type="component" value="Unassembled WGS sequence"/>
</dbReference>
<proteinExistence type="predicted"/>
<reference evidence="1 2" key="1">
    <citation type="submission" date="2017-09" db="EMBL/GenBank/DDBJ databases">
        <title>Depth-based differentiation of microbial function through sediment-hosted aquifers and enrichment of novel symbionts in the deep terrestrial subsurface.</title>
        <authorList>
            <person name="Probst A.J."/>
            <person name="Ladd B."/>
            <person name="Jarett J.K."/>
            <person name="Geller-Mcgrath D.E."/>
            <person name="Sieber C.M."/>
            <person name="Emerson J.B."/>
            <person name="Anantharaman K."/>
            <person name="Thomas B.C."/>
            <person name="Malmstrom R."/>
            <person name="Stieglmeier M."/>
            <person name="Klingl A."/>
            <person name="Woyke T."/>
            <person name="Ryan C.M."/>
            <person name="Banfield J.F."/>
        </authorList>
    </citation>
    <scope>NUCLEOTIDE SEQUENCE [LARGE SCALE GENOMIC DNA]</scope>
    <source>
        <strain evidence="1">CG23_combo_of_CG06-09_8_20_14_all_41_10</strain>
    </source>
</reference>
<dbReference type="EMBL" id="PCRK01000096">
    <property type="protein sequence ID" value="PIP19229.1"/>
    <property type="molecule type" value="Genomic_DNA"/>
</dbReference>
<accession>A0A2G9YIZ1</accession>
<comment type="caution">
    <text evidence="1">The sequence shown here is derived from an EMBL/GenBank/DDBJ whole genome shotgun (WGS) entry which is preliminary data.</text>
</comment>
<dbReference type="Gene3D" id="2.60.40.3230">
    <property type="match status" value="1"/>
</dbReference>
<evidence type="ECO:0000313" key="1">
    <source>
        <dbReference type="EMBL" id="PIP19229.1"/>
    </source>
</evidence>
<organism evidence="1 2">
    <name type="scientific">Candidatus Sherwoodlollariibacterium unditelluris</name>
    <dbReference type="NCBI Taxonomy" id="1974757"/>
    <lineage>
        <taxon>Bacteria</taxon>
        <taxon>Pseudomonadati</taxon>
        <taxon>Candidatus Omnitrophota</taxon>
        <taxon>Candidatus Sherwoodlollariibacterium</taxon>
    </lineage>
</organism>
<dbReference type="AlphaFoldDB" id="A0A2G9YIZ1"/>
<dbReference type="InterPro" id="IPR038483">
    <property type="entry name" value="YcfL-like_sf"/>
</dbReference>
<feature type="non-terminal residue" evidence="1">
    <location>
        <position position="1"/>
    </location>
</feature>